<dbReference type="AlphaFoldDB" id="A0A091BMP6"/>
<dbReference type="UniPathway" id="UPA00053">
    <property type="reaction ID" value="UER00088"/>
</dbReference>
<keyword evidence="13" id="KW-1185">Reference proteome</keyword>
<evidence type="ECO:0000256" key="1">
    <source>
        <dbReference type="ARBA" id="ARBA00004842"/>
    </source>
</evidence>
<accession>A0A091BMP6</accession>
<comment type="similarity">
    <text evidence="2 11">Belongs to the shikimate kinase family.</text>
</comment>
<dbReference type="PATRIC" id="fig|1384056.3.peg.1833"/>
<comment type="pathway">
    <text evidence="1 11">Metabolic intermediate biosynthesis; chorismate biosynthesis; chorismate from D-erythrose 4-phosphate and phosphoenolpyruvate: step 5/7.</text>
</comment>
<dbReference type="OrthoDB" id="9800332at2"/>
<comment type="caution">
    <text evidence="12">The sequence shown here is derived from an EMBL/GenBank/DDBJ whole genome shotgun (WGS) entry which is preliminary data.</text>
</comment>
<comment type="subcellular location">
    <subcellularLocation>
        <location evidence="11">Cytoplasm</location>
    </subcellularLocation>
</comment>
<keyword evidence="11" id="KW-0479">Metal-binding</keyword>
<keyword evidence="5 11" id="KW-0808">Transferase</keyword>
<keyword evidence="11" id="KW-0963">Cytoplasm</keyword>
<feature type="binding site" evidence="11">
    <location>
        <position position="139"/>
    </location>
    <ligand>
        <name>substrate</name>
    </ligand>
</feature>
<dbReference type="Pfam" id="PF01202">
    <property type="entry name" value="SKI"/>
    <property type="match status" value="1"/>
</dbReference>
<evidence type="ECO:0000256" key="7">
    <source>
        <dbReference type="ARBA" id="ARBA00022777"/>
    </source>
</evidence>
<dbReference type="GO" id="GO:0009073">
    <property type="term" value="P:aromatic amino acid family biosynthetic process"/>
    <property type="evidence" value="ECO:0007669"/>
    <property type="project" value="UniProtKB-KW"/>
</dbReference>
<evidence type="ECO:0000256" key="3">
    <source>
        <dbReference type="ARBA" id="ARBA00012154"/>
    </source>
</evidence>
<dbReference type="GO" id="GO:0004765">
    <property type="term" value="F:shikimate kinase activity"/>
    <property type="evidence" value="ECO:0007669"/>
    <property type="project" value="UniProtKB-UniRule"/>
</dbReference>
<gene>
    <name evidence="11" type="primary">aroK</name>
    <name evidence="12" type="ORF">N787_12530</name>
</gene>
<dbReference type="STRING" id="1384056.N787_12530"/>
<evidence type="ECO:0000313" key="12">
    <source>
        <dbReference type="EMBL" id="KFN45610.1"/>
    </source>
</evidence>
<comment type="function">
    <text evidence="11">Catalyzes the specific phosphorylation of the 3-hydroxyl group of shikimic acid using ATP as a cosubstrate.</text>
</comment>
<proteinExistence type="inferred from homology"/>
<name>A0A091BMP6_9GAMM</name>
<feature type="binding site" evidence="11">
    <location>
        <begin position="14"/>
        <end position="19"/>
    </location>
    <ligand>
        <name>ATP</name>
        <dbReference type="ChEBI" id="CHEBI:30616"/>
    </ligand>
</feature>
<evidence type="ECO:0000256" key="11">
    <source>
        <dbReference type="HAMAP-Rule" id="MF_00109"/>
    </source>
</evidence>
<organism evidence="12 13">
    <name type="scientific">Arenimonas metalli CF5-1</name>
    <dbReference type="NCBI Taxonomy" id="1384056"/>
    <lineage>
        <taxon>Bacteria</taxon>
        <taxon>Pseudomonadati</taxon>
        <taxon>Pseudomonadota</taxon>
        <taxon>Gammaproteobacteria</taxon>
        <taxon>Lysobacterales</taxon>
        <taxon>Lysobacteraceae</taxon>
        <taxon>Arenimonas</taxon>
    </lineage>
</organism>
<reference evidence="12 13" key="1">
    <citation type="submission" date="2013-09" db="EMBL/GenBank/DDBJ databases">
        <title>Genome sequencing of Arenimonas metalli.</title>
        <authorList>
            <person name="Chen F."/>
            <person name="Wang G."/>
        </authorList>
    </citation>
    <scope>NUCLEOTIDE SEQUENCE [LARGE SCALE GENOMIC DNA]</scope>
    <source>
        <strain evidence="12 13">CF5-1</strain>
    </source>
</reference>
<dbReference type="Proteomes" id="UP000029393">
    <property type="component" value="Unassembled WGS sequence"/>
</dbReference>
<keyword evidence="8 11" id="KW-0067">ATP-binding</keyword>
<keyword evidence="11" id="KW-0460">Magnesium</keyword>
<evidence type="ECO:0000256" key="4">
    <source>
        <dbReference type="ARBA" id="ARBA00022605"/>
    </source>
</evidence>
<keyword evidence="7 11" id="KW-0418">Kinase</keyword>
<evidence type="ECO:0000256" key="6">
    <source>
        <dbReference type="ARBA" id="ARBA00022741"/>
    </source>
</evidence>
<dbReference type="GO" id="GO:0000287">
    <property type="term" value="F:magnesium ion binding"/>
    <property type="evidence" value="ECO:0007669"/>
    <property type="project" value="UniProtKB-UniRule"/>
</dbReference>
<feature type="binding site" evidence="11">
    <location>
        <position position="18"/>
    </location>
    <ligand>
        <name>Mg(2+)</name>
        <dbReference type="ChEBI" id="CHEBI:18420"/>
    </ligand>
</feature>
<dbReference type="PANTHER" id="PTHR21087:SF16">
    <property type="entry name" value="SHIKIMATE KINASE 1, CHLOROPLASTIC"/>
    <property type="match status" value="1"/>
</dbReference>
<dbReference type="PROSITE" id="PS01128">
    <property type="entry name" value="SHIKIMATE_KINASE"/>
    <property type="match status" value="1"/>
</dbReference>
<dbReference type="GO" id="GO:0009423">
    <property type="term" value="P:chorismate biosynthetic process"/>
    <property type="evidence" value="ECO:0007669"/>
    <property type="project" value="UniProtKB-UniRule"/>
</dbReference>
<dbReference type="EC" id="2.7.1.71" evidence="3 11"/>
<evidence type="ECO:0000256" key="2">
    <source>
        <dbReference type="ARBA" id="ARBA00006997"/>
    </source>
</evidence>
<dbReference type="SUPFAM" id="SSF52540">
    <property type="entry name" value="P-loop containing nucleoside triphosphate hydrolases"/>
    <property type="match status" value="1"/>
</dbReference>
<comment type="caution">
    <text evidence="11">Lacks conserved residue(s) required for the propagation of feature annotation.</text>
</comment>
<dbReference type="PANTHER" id="PTHR21087">
    <property type="entry name" value="SHIKIMATE KINASE"/>
    <property type="match status" value="1"/>
</dbReference>
<evidence type="ECO:0000313" key="13">
    <source>
        <dbReference type="Proteomes" id="UP000029393"/>
    </source>
</evidence>
<dbReference type="RefSeq" id="WP_034213053.1">
    <property type="nucleotide sequence ID" value="NZ_AVCK01000026.1"/>
</dbReference>
<evidence type="ECO:0000256" key="9">
    <source>
        <dbReference type="ARBA" id="ARBA00023141"/>
    </source>
</evidence>
<dbReference type="InterPro" id="IPR023000">
    <property type="entry name" value="Shikimate_kinase_CS"/>
</dbReference>
<dbReference type="PRINTS" id="PR01100">
    <property type="entry name" value="SHIKIMTKNASE"/>
</dbReference>
<dbReference type="Gene3D" id="3.40.50.300">
    <property type="entry name" value="P-loop containing nucleotide triphosphate hydrolases"/>
    <property type="match status" value="1"/>
</dbReference>
<sequence length="179" mass="19104">MNPAPNLVLIGPMGAGKTSIGKRLAARLGLAFVDCDHRLEEVTGAAVPLIFECEGEAGFRARETALIAELMRGRGQLIATGGGAVLAEANRKQLAGRGFVVHLQVSVAQQIERLGRDRSRPLLAVGDKRAKLESLAVERGPIYRDLADLAFDADGLTVAIAAERLGALLEQRWQRTEAA</sequence>
<evidence type="ECO:0000256" key="8">
    <source>
        <dbReference type="ARBA" id="ARBA00022840"/>
    </source>
</evidence>
<evidence type="ECO:0000256" key="5">
    <source>
        <dbReference type="ARBA" id="ARBA00022679"/>
    </source>
</evidence>
<dbReference type="GO" id="GO:0005524">
    <property type="term" value="F:ATP binding"/>
    <property type="evidence" value="ECO:0007669"/>
    <property type="project" value="UniProtKB-UniRule"/>
</dbReference>
<dbReference type="EMBL" id="AVCK01000026">
    <property type="protein sequence ID" value="KFN45610.1"/>
    <property type="molecule type" value="Genomic_DNA"/>
</dbReference>
<feature type="binding site" evidence="11">
    <location>
        <position position="60"/>
    </location>
    <ligand>
        <name>substrate</name>
    </ligand>
</feature>
<keyword evidence="6 11" id="KW-0547">Nucleotide-binding</keyword>
<dbReference type="eggNOG" id="COG0703">
    <property type="taxonomic scope" value="Bacteria"/>
</dbReference>
<comment type="cofactor">
    <cofactor evidence="11">
        <name>Mg(2+)</name>
        <dbReference type="ChEBI" id="CHEBI:18420"/>
    </cofactor>
    <text evidence="11">Binds 1 Mg(2+) ion per subunit.</text>
</comment>
<dbReference type="InterPro" id="IPR031322">
    <property type="entry name" value="Shikimate/glucono_kinase"/>
</dbReference>
<dbReference type="GO" id="GO:0005829">
    <property type="term" value="C:cytosol"/>
    <property type="evidence" value="ECO:0007669"/>
    <property type="project" value="TreeGrafter"/>
</dbReference>
<dbReference type="InterPro" id="IPR000623">
    <property type="entry name" value="Shikimate_kinase/TSH1"/>
</dbReference>
<feature type="binding site" evidence="11">
    <location>
        <position position="120"/>
    </location>
    <ligand>
        <name>ATP</name>
        <dbReference type="ChEBI" id="CHEBI:30616"/>
    </ligand>
</feature>
<dbReference type="HAMAP" id="MF_00109">
    <property type="entry name" value="Shikimate_kinase"/>
    <property type="match status" value="1"/>
</dbReference>
<protein>
    <recommendedName>
        <fullName evidence="3 11">Shikimate kinase</fullName>
        <shortName evidence="11">SK</shortName>
        <ecNumber evidence="3 11">2.7.1.71</ecNumber>
    </recommendedName>
</protein>
<feature type="binding site" evidence="11">
    <location>
        <position position="82"/>
    </location>
    <ligand>
        <name>substrate</name>
    </ligand>
</feature>
<dbReference type="CDD" id="cd00464">
    <property type="entry name" value="SK"/>
    <property type="match status" value="1"/>
</dbReference>
<comment type="subunit">
    <text evidence="11">Monomer.</text>
</comment>
<comment type="catalytic activity">
    <reaction evidence="10 11">
        <text>shikimate + ATP = 3-phosphoshikimate + ADP + H(+)</text>
        <dbReference type="Rhea" id="RHEA:13121"/>
        <dbReference type="ChEBI" id="CHEBI:15378"/>
        <dbReference type="ChEBI" id="CHEBI:30616"/>
        <dbReference type="ChEBI" id="CHEBI:36208"/>
        <dbReference type="ChEBI" id="CHEBI:145989"/>
        <dbReference type="ChEBI" id="CHEBI:456216"/>
        <dbReference type="EC" id="2.7.1.71"/>
    </reaction>
</comment>
<feature type="binding site" evidence="11">
    <location>
        <position position="36"/>
    </location>
    <ligand>
        <name>substrate</name>
    </ligand>
</feature>
<keyword evidence="4 11" id="KW-0028">Amino-acid biosynthesis</keyword>
<evidence type="ECO:0000256" key="10">
    <source>
        <dbReference type="ARBA" id="ARBA00048567"/>
    </source>
</evidence>
<keyword evidence="9 11" id="KW-0057">Aromatic amino acid biosynthesis</keyword>
<dbReference type="GO" id="GO:0008652">
    <property type="term" value="P:amino acid biosynthetic process"/>
    <property type="evidence" value="ECO:0007669"/>
    <property type="project" value="UniProtKB-KW"/>
</dbReference>
<dbReference type="InterPro" id="IPR027417">
    <property type="entry name" value="P-loop_NTPase"/>
</dbReference>